<dbReference type="GO" id="GO:0005198">
    <property type="term" value="F:structural molecule activity"/>
    <property type="evidence" value="ECO:0007669"/>
    <property type="project" value="InterPro"/>
</dbReference>
<dbReference type="GO" id="GO:0003774">
    <property type="term" value="F:cytoskeletal motor activity"/>
    <property type="evidence" value="ECO:0007669"/>
    <property type="project" value="InterPro"/>
</dbReference>
<evidence type="ECO:0000256" key="2">
    <source>
        <dbReference type="ARBA" id="ARBA00009272"/>
    </source>
</evidence>
<keyword evidence="4" id="KW-0969">Cilium</keyword>
<dbReference type="GO" id="GO:0071973">
    <property type="term" value="P:bacterial-type flagellum-dependent cell motility"/>
    <property type="evidence" value="ECO:0007669"/>
    <property type="project" value="InterPro"/>
</dbReference>
<dbReference type="AlphaFoldDB" id="A0A5E4UK44"/>
<dbReference type="OrthoDB" id="8909229at2"/>
<dbReference type="RefSeq" id="WP_150563202.1">
    <property type="nucleotide sequence ID" value="NZ_CABPSL010000006.1"/>
</dbReference>
<keyword evidence="4" id="KW-0966">Cell projection</keyword>
<dbReference type="PANTHER" id="PTHR34653">
    <property type="match status" value="1"/>
</dbReference>
<dbReference type="Pfam" id="PF02049">
    <property type="entry name" value="FliE"/>
    <property type="match status" value="1"/>
</dbReference>
<gene>
    <name evidence="4" type="ORF">PCE31106_02081</name>
</gene>
<reference evidence="4 5" key="1">
    <citation type="submission" date="2019-08" db="EMBL/GenBank/DDBJ databases">
        <authorList>
            <person name="Peeters C."/>
        </authorList>
    </citation>
    <scope>NUCLEOTIDE SEQUENCE [LARGE SCALE GENOMIC DNA]</scope>
    <source>
        <strain evidence="4 5">LMG 31106</strain>
    </source>
</reference>
<evidence type="ECO:0000313" key="5">
    <source>
        <dbReference type="Proteomes" id="UP000384354"/>
    </source>
</evidence>
<dbReference type="InterPro" id="IPR001624">
    <property type="entry name" value="FliE"/>
</dbReference>
<dbReference type="EMBL" id="CABPSL010000006">
    <property type="protein sequence ID" value="VVE00262.1"/>
    <property type="molecule type" value="Genomic_DNA"/>
</dbReference>
<evidence type="ECO:0000256" key="3">
    <source>
        <dbReference type="ARBA" id="ARBA00023143"/>
    </source>
</evidence>
<dbReference type="Proteomes" id="UP000384354">
    <property type="component" value="Unassembled WGS sequence"/>
</dbReference>
<organism evidence="4 5">
    <name type="scientific">Pandoraea cepalis</name>
    <dbReference type="NCBI Taxonomy" id="2508294"/>
    <lineage>
        <taxon>Bacteria</taxon>
        <taxon>Pseudomonadati</taxon>
        <taxon>Pseudomonadota</taxon>
        <taxon>Betaproteobacteria</taxon>
        <taxon>Burkholderiales</taxon>
        <taxon>Burkholderiaceae</taxon>
        <taxon>Pandoraea</taxon>
    </lineage>
</organism>
<protein>
    <submittedName>
        <fullName evidence="4">Flagellar hook-basal body complex protein FliE</fullName>
    </submittedName>
</protein>
<comment type="similarity">
    <text evidence="2">Belongs to the FliE family.</text>
</comment>
<evidence type="ECO:0000313" key="4">
    <source>
        <dbReference type="EMBL" id="VVE00262.1"/>
    </source>
</evidence>
<name>A0A5E4UK44_9BURK</name>
<keyword evidence="4" id="KW-0282">Flagellum</keyword>
<dbReference type="PANTHER" id="PTHR34653:SF1">
    <property type="entry name" value="FLAGELLAR HOOK-BASAL BODY COMPLEX PROTEIN FLIE"/>
    <property type="match status" value="1"/>
</dbReference>
<sequence>MPVSMEHSLMAEMRRMHATQRELDSVAGVRDADPALGGAAVGPDFGAMLRGVDAAQRDASERMRAFDLGQSDDLTGAMLSSAQADLSFSLLMRTRDKVVGAVEELVRMPF</sequence>
<keyword evidence="3" id="KW-0975">Bacterial flagellum</keyword>
<comment type="subcellular location">
    <subcellularLocation>
        <location evidence="1">Bacterial flagellum basal body</location>
    </subcellularLocation>
</comment>
<proteinExistence type="inferred from homology"/>
<evidence type="ECO:0000256" key="1">
    <source>
        <dbReference type="ARBA" id="ARBA00004117"/>
    </source>
</evidence>
<dbReference type="GO" id="GO:0009425">
    <property type="term" value="C:bacterial-type flagellum basal body"/>
    <property type="evidence" value="ECO:0007669"/>
    <property type="project" value="UniProtKB-SubCell"/>
</dbReference>
<accession>A0A5E4UK44</accession>